<protein>
    <submittedName>
        <fullName evidence="2">MBL fold metallo-hydrolase</fullName>
    </submittedName>
</protein>
<dbReference type="PANTHER" id="PTHR23131">
    <property type="entry name" value="ENDORIBONUCLEASE LACTB2"/>
    <property type="match status" value="1"/>
</dbReference>
<accession>A0ABV6MA28</accession>
<dbReference type="SMART" id="SM00849">
    <property type="entry name" value="Lactamase_B"/>
    <property type="match status" value="1"/>
</dbReference>
<dbReference type="Pfam" id="PF00753">
    <property type="entry name" value="Lactamase_B"/>
    <property type="match status" value="1"/>
</dbReference>
<feature type="domain" description="Metallo-beta-lactamase" evidence="1">
    <location>
        <begin position="37"/>
        <end position="250"/>
    </location>
</feature>
<sequence length="353" mass="39313">MIVNVDDHQDWTEPGAYSLAEGVHRIPLPLPMDGLKAVNVYVIETESGLTLIDGGWAVETSRKQLEDSLRKIGHHPRDITSFLVTHVHRDHYTQAVAIRSEFRTAAVSLGRGEQPALKLIQNPDRADRSTESQLRRAGADELAERWRAASEGAERDLSHWTMPDQWLDDDQRIQVGTRTLEAVATPGHTQGHFVFVDREAGLLFAGDHVLPTITPSIGFEPVQAELPLGDFLHSLLRIRDLPDLRLAPAHGAADRRSHERVDELLAHHYHRLELCLAAVSSFGTTALDVARAVTWTRRERHFDELDGFNAALATLETKAHLDLLVARGRLTMDASEVTTVYRPVSPPAAAEQR</sequence>
<dbReference type="SUPFAM" id="SSF56281">
    <property type="entry name" value="Metallo-hydrolase/oxidoreductase"/>
    <property type="match status" value="1"/>
</dbReference>
<dbReference type="InterPro" id="IPR036388">
    <property type="entry name" value="WH-like_DNA-bd_sf"/>
</dbReference>
<dbReference type="EMBL" id="JBHLUH010000060">
    <property type="protein sequence ID" value="MFC0531555.1"/>
    <property type="molecule type" value="Genomic_DNA"/>
</dbReference>
<dbReference type="InterPro" id="IPR036866">
    <property type="entry name" value="RibonucZ/Hydroxyglut_hydro"/>
</dbReference>
<comment type="caution">
    <text evidence="2">The sequence shown here is derived from an EMBL/GenBank/DDBJ whole genome shotgun (WGS) entry which is preliminary data.</text>
</comment>
<name>A0ABV6MA28_9ACTN</name>
<organism evidence="2 3">
    <name type="scientific">Phytohabitans kaempferiae</name>
    <dbReference type="NCBI Taxonomy" id="1620943"/>
    <lineage>
        <taxon>Bacteria</taxon>
        <taxon>Bacillati</taxon>
        <taxon>Actinomycetota</taxon>
        <taxon>Actinomycetes</taxon>
        <taxon>Micromonosporales</taxon>
        <taxon>Micromonosporaceae</taxon>
    </lineage>
</organism>
<dbReference type="Gene3D" id="3.60.15.10">
    <property type="entry name" value="Ribonuclease Z/Hydroxyacylglutathione hydrolase-like"/>
    <property type="match status" value="1"/>
</dbReference>
<reference evidence="2 3" key="1">
    <citation type="submission" date="2024-09" db="EMBL/GenBank/DDBJ databases">
        <authorList>
            <person name="Sun Q."/>
            <person name="Mori K."/>
        </authorList>
    </citation>
    <scope>NUCLEOTIDE SEQUENCE [LARGE SCALE GENOMIC DNA]</scope>
    <source>
        <strain evidence="2 3">TBRC 3947</strain>
    </source>
</reference>
<evidence type="ECO:0000313" key="3">
    <source>
        <dbReference type="Proteomes" id="UP001589867"/>
    </source>
</evidence>
<dbReference type="InterPro" id="IPR050662">
    <property type="entry name" value="Sec-metab_biosynth-thioest"/>
</dbReference>
<gene>
    <name evidence="2" type="ORF">ACFFIA_28305</name>
</gene>
<dbReference type="PANTHER" id="PTHR23131:SF4">
    <property type="entry name" value="METALLO-BETA-LACTAMASE SUPERFAMILY POTEIN"/>
    <property type="match status" value="1"/>
</dbReference>
<evidence type="ECO:0000313" key="2">
    <source>
        <dbReference type="EMBL" id="MFC0531555.1"/>
    </source>
</evidence>
<evidence type="ECO:0000259" key="1">
    <source>
        <dbReference type="SMART" id="SM00849"/>
    </source>
</evidence>
<proteinExistence type="predicted"/>
<dbReference type="RefSeq" id="WP_377256160.1">
    <property type="nucleotide sequence ID" value="NZ_JBHLUH010000060.1"/>
</dbReference>
<dbReference type="InterPro" id="IPR001279">
    <property type="entry name" value="Metallo-B-lactamas"/>
</dbReference>
<keyword evidence="3" id="KW-1185">Reference proteome</keyword>
<dbReference type="Gene3D" id="1.10.10.10">
    <property type="entry name" value="Winged helix-like DNA-binding domain superfamily/Winged helix DNA-binding domain"/>
    <property type="match status" value="1"/>
</dbReference>
<dbReference type="Proteomes" id="UP001589867">
    <property type="component" value="Unassembled WGS sequence"/>
</dbReference>